<keyword evidence="7" id="KW-0406">Ion transport</keyword>
<evidence type="ECO:0000256" key="7">
    <source>
        <dbReference type="ARBA" id="ARBA00023065"/>
    </source>
</evidence>
<keyword evidence="6 9" id="KW-1133">Transmembrane helix</keyword>
<keyword evidence="3" id="KW-0813">Transport</keyword>
<evidence type="ECO:0000256" key="2">
    <source>
        <dbReference type="ARBA" id="ARBA00005551"/>
    </source>
</evidence>
<accession>A0A5C5BDJ3</accession>
<sequence>MRAPGAPPDVGTCGRVDHYRDAVDPLFVVLAAGVTAPLLSLVTRKVVPGVVFEIGLGIVIGPAVLALSSATGSVQSVADVGLSFLMFLAGLEVNLRTMRGEALRRSGGSWLVSVALASIVGVVVALAGGGDAARFVAIALTTTALGTLLPILREERVVGTPLGERTLAVGTIGEFGPIVLVALLLSGRNPVAVLAELAIFAVVVVTGLWAANHLRVPWLRRSVTQGMHSTSQLPVRVAVLAVAFFVLLADDLGIDALMGAFAAGLVVRTATALDMAEDDQLMLDRKLTAVGFGVFIPIFFVTSGMKMDVASMIEHPTSLLLIPGFVVAALLVRGIPTWWAHRRSVSPPDARSLALLSAAALPLVVVITEQGVAAKALPPEVAAAMVAGGLLSVLVLPLLALRGRARAEDPGTDATAQVATPAA</sequence>
<feature type="transmembrane region" description="Helical" evidence="9">
    <location>
        <begin position="133"/>
        <end position="153"/>
    </location>
</feature>
<feature type="transmembrane region" description="Helical" evidence="9">
    <location>
        <begin position="107"/>
        <end position="127"/>
    </location>
</feature>
<proteinExistence type="inferred from homology"/>
<feature type="domain" description="Cation/H+ exchanger transmembrane" evidence="10">
    <location>
        <begin position="36"/>
        <end position="397"/>
    </location>
</feature>
<dbReference type="PANTHER" id="PTHR43562">
    <property type="entry name" value="NAPA-TYPE SODIUM/HYDROGEN ANTIPORTER"/>
    <property type="match status" value="1"/>
</dbReference>
<evidence type="ECO:0000256" key="3">
    <source>
        <dbReference type="ARBA" id="ARBA00022448"/>
    </source>
</evidence>
<evidence type="ECO:0000256" key="5">
    <source>
        <dbReference type="ARBA" id="ARBA00022692"/>
    </source>
</evidence>
<feature type="transmembrane region" description="Helical" evidence="9">
    <location>
        <begin position="165"/>
        <end position="185"/>
    </location>
</feature>
<dbReference type="GO" id="GO:1902600">
    <property type="term" value="P:proton transmembrane transport"/>
    <property type="evidence" value="ECO:0007669"/>
    <property type="project" value="InterPro"/>
</dbReference>
<feature type="transmembrane region" description="Helical" evidence="9">
    <location>
        <begin position="317"/>
        <end position="340"/>
    </location>
</feature>
<feature type="transmembrane region" description="Helical" evidence="9">
    <location>
        <begin position="76"/>
        <end position="95"/>
    </location>
</feature>
<dbReference type="GO" id="GO:0015297">
    <property type="term" value="F:antiporter activity"/>
    <property type="evidence" value="ECO:0007669"/>
    <property type="project" value="UniProtKB-KW"/>
</dbReference>
<dbReference type="EMBL" id="VENP01000006">
    <property type="protein sequence ID" value="TNU76528.1"/>
    <property type="molecule type" value="Genomic_DNA"/>
</dbReference>
<dbReference type="Gene3D" id="1.20.1530.20">
    <property type="match status" value="1"/>
</dbReference>
<comment type="subcellular location">
    <subcellularLocation>
        <location evidence="1">Membrane</location>
        <topology evidence="1">Multi-pass membrane protein</topology>
    </subcellularLocation>
</comment>
<feature type="transmembrane region" description="Helical" evidence="9">
    <location>
        <begin position="50"/>
        <end position="70"/>
    </location>
</feature>
<protein>
    <submittedName>
        <fullName evidence="11">Cation:proton antiporter</fullName>
    </submittedName>
</protein>
<comment type="similarity">
    <text evidence="2">Belongs to the monovalent cation:proton antiporter 2 (CPA2) transporter (TC 2.A.37) family.</text>
</comment>
<evidence type="ECO:0000256" key="1">
    <source>
        <dbReference type="ARBA" id="ARBA00004141"/>
    </source>
</evidence>
<dbReference type="InterPro" id="IPR038770">
    <property type="entry name" value="Na+/solute_symporter_sf"/>
</dbReference>
<evidence type="ECO:0000256" key="9">
    <source>
        <dbReference type="SAM" id="Phobius"/>
    </source>
</evidence>
<dbReference type="Proteomes" id="UP000313849">
    <property type="component" value="Unassembled WGS sequence"/>
</dbReference>
<dbReference type="InterPro" id="IPR006153">
    <property type="entry name" value="Cation/H_exchanger_TM"/>
</dbReference>
<keyword evidence="5 9" id="KW-0812">Transmembrane</keyword>
<comment type="caution">
    <text evidence="11">The sequence shown here is derived from an EMBL/GenBank/DDBJ whole genome shotgun (WGS) entry which is preliminary data.</text>
</comment>
<dbReference type="OrthoDB" id="9793589at2"/>
<feature type="transmembrane region" description="Helical" evidence="9">
    <location>
        <begin position="381"/>
        <end position="401"/>
    </location>
</feature>
<dbReference type="GO" id="GO:0016020">
    <property type="term" value="C:membrane"/>
    <property type="evidence" value="ECO:0007669"/>
    <property type="project" value="UniProtKB-SubCell"/>
</dbReference>
<keyword evidence="12" id="KW-1185">Reference proteome</keyword>
<reference evidence="11 12" key="1">
    <citation type="submission" date="2019-06" db="EMBL/GenBank/DDBJ databases">
        <title>Draft genome sequence of Miniimonas arenae KCTC 19750T isolated from sea sand.</title>
        <authorList>
            <person name="Park S.-J."/>
        </authorList>
    </citation>
    <scope>NUCLEOTIDE SEQUENCE [LARGE SCALE GENOMIC DNA]</scope>
    <source>
        <strain evidence="11 12">KCTC 19750</strain>
    </source>
</reference>
<evidence type="ECO:0000313" key="11">
    <source>
        <dbReference type="EMBL" id="TNU76528.1"/>
    </source>
</evidence>
<feature type="transmembrane region" description="Helical" evidence="9">
    <location>
        <begin position="287"/>
        <end position="305"/>
    </location>
</feature>
<name>A0A5C5BDJ3_9MICO</name>
<keyword evidence="8 9" id="KW-0472">Membrane</keyword>
<organism evidence="11 12">
    <name type="scientific">Miniimonas arenae</name>
    <dbReference type="NCBI Taxonomy" id="676201"/>
    <lineage>
        <taxon>Bacteria</taxon>
        <taxon>Bacillati</taxon>
        <taxon>Actinomycetota</taxon>
        <taxon>Actinomycetes</taxon>
        <taxon>Micrococcales</taxon>
        <taxon>Beutenbergiaceae</taxon>
        <taxon>Miniimonas</taxon>
    </lineage>
</organism>
<dbReference type="Pfam" id="PF00999">
    <property type="entry name" value="Na_H_Exchanger"/>
    <property type="match status" value="1"/>
</dbReference>
<gene>
    <name evidence="11" type="ORF">FH969_03080</name>
</gene>
<evidence type="ECO:0000256" key="4">
    <source>
        <dbReference type="ARBA" id="ARBA00022449"/>
    </source>
</evidence>
<feature type="transmembrane region" description="Helical" evidence="9">
    <location>
        <begin position="233"/>
        <end position="250"/>
    </location>
</feature>
<dbReference type="AlphaFoldDB" id="A0A5C5BDJ3"/>
<evidence type="ECO:0000256" key="6">
    <source>
        <dbReference type="ARBA" id="ARBA00022989"/>
    </source>
</evidence>
<evidence type="ECO:0000256" key="8">
    <source>
        <dbReference type="ARBA" id="ARBA00023136"/>
    </source>
</evidence>
<feature type="transmembrane region" description="Helical" evidence="9">
    <location>
        <begin position="191"/>
        <end position="212"/>
    </location>
</feature>
<dbReference type="PANTHER" id="PTHR43562:SF1">
    <property type="entry name" value="NA(+)_H(+) ANTIPORTER YJBQ-RELATED"/>
    <property type="match status" value="1"/>
</dbReference>
<keyword evidence="4" id="KW-0050">Antiport</keyword>
<evidence type="ECO:0000259" key="10">
    <source>
        <dbReference type="Pfam" id="PF00999"/>
    </source>
</evidence>
<feature type="transmembrane region" description="Helical" evidence="9">
    <location>
        <begin position="25"/>
        <end position="43"/>
    </location>
</feature>
<evidence type="ECO:0000313" key="12">
    <source>
        <dbReference type="Proteomes" id="UP000313849"/>
    </source>
</evidence>